<dbReference type="OrthoDB" id="544402at2759"/>
<dbReference type="AlphaFoldDB" id="A0A250X398"/>
<keyword evidence="2" id="KW-1185">Reference proteome</keyword>
<dbReference type="EMBL" id="BEGY01000025">
    <property type="protein sequence ID" value="GAX77531.1"/>
    <property type="molecule type" value="Genomic_DNA"/>
</dbReference>
<sequence>MLRPQHVLTQFMQPLMGFATPSSSILWVMGKSGIQLEFQRALASSASPKESWLKRIGAALFPLHSSPDGTSPKSLKPNAFAGVQSQQSNGSTSLMSQSSYQRIQKIKLAEERLRNSQAVTQSDIFIPLSADAQQFSGNLFKAAIFMITIPLAGGFISKVLLVGMCVKGLDKYGEPGLIKISLTRIRSYIFNEYLATRFVEDDGIVLLVSLLGHANLLGDAEIMRECLETITHLLKFEEARSALLLGMATERLERAVERGWVAPSLLDHAKQVHKFLADSKKADMEAAFGVASGLSTS</sequence>
<name>A0A250X398_9CHLO</name>
<dbReference type="Proteomes" id="UP000232323">
    <property type="component" value="Unassembled WGS sequence"/>
</dbReference>
<reference evidence="1 2" key="1">
    <citation type="submission" date="2017-08" db="EMBL/GenBank/DDBJ databases">
        <title>Acidophilic green algal genome provides insights into adaptation to an acidic environment.</title>
        <authorList>
            <person name="Hirooka S."/>
            <person name="Hirose Y."/>
            <person name="Kanesaki Y."/>
            <person name="Higuchi S."/>
            <person name="Fujiwara T."/>
            <person name="Onuma R."/>
            <person name="Era A."/>
            <person name="Ohbayashi R."/>
            <person name="Uzuka A."/>
            <person name="Nozaki H."/>
            <person name="Yoshikawa H."/>
            <person name="Miyagishima S.Y."/>
        </authorList>
    </citation>
    <scope>NUCLEOTIDE SEQUENCE [LARGE SCALE GENOMIC DNA]</scope>
    <source>
        <strain evidence="1 2">NIES-2499</strain>
    </source>
</reference>
<evidence type="ECO:0000313" key="2">
    <source>
        <dbReference type="Proteomes" id="UP000232323"/>
    </source>
</evidence>
<accession>A0A250X398</accession>
<comment type="caution">
    <text evidence="1">The sequence shown here is derived from an EMBL/GenBank/DDBJ whole genome shotgun (WGS) entry which is preliminary data.</text>
</comment>
<proteinExistence type="predicted"/>
<organism evidence="1 2">
    <name type="scientific">Chlamydomonas eustigma</name>
    <dbReference type="NCBI Taxonomy" id="1157962"/>
    <lineage>
        <taxon>Eukaryota</taxon>
        <taxon>Viridiplantae</taxon>
        <taxon>Chlorophyta</taxon>
        <taxon>core chlorophytes</taxon>
        <taxon>Chlorophyceae</taxon>
        <taxon>CS clade</taxon>
        <taxon>Chlamydomonadales</taxon>
        <taxon>Chlamydomonadaceae</taxon>
        <taxon>Chlamydomonas</taxon>
    </lineage>
</organism>
<evidence type="ECO:0000313" key="1">
    <source>
        <dbReference type="EMBL" id="GAX77531.1"/>
    </source>
</evidence>
<protein>
    <submittedName>
        <fullName evidence="1">Uncharacterized protein</fullName>
    </submittedName>
</protein>
<gene>
    <name evidence="1" type="ORF">CEUSTIGMA_g4975.t1</name>
</gene>